<gene>
    <name evidence="2" type="ORF">HP438_04595</name>
</gene>
<proteinExistence type="predicted"/>
<evidence type="ECO:0000313" key="3">
    <source>
        <dbReference type="Proteomes" id="UP000536441"/>
    </source>
</evidence>
<dbReference type="Proteomes" id="UP000536441">
    <property type="component" value="Unassembled WGS sequence"/>
</dbReference>
<keyword evidence="1" id="KW-0732">Signal</keyword>
<comment type="caution">
    <text evidence="2">The sequence shown here is derived from an EMBL/GenBank/DDBJ whole genome shotgun (WGS) entry which is preliminary data.</text>
</comment>
<sequence>MTAAWLIAASASAVAAAPGPVDLSRPFGIAPGWQLLSHQGPAIEDAGGDPAPGALHLCITHDHGRTCRPALDDMFAMPGNKSVFDTAHYLNEARVVHPRPGHPLLWVQVASMYSGDGDQRVGRVALAYDRAADRFVPVFRQWTGHNNNQEVRFINKGPLRGTIISAEPTSDPPFGFWITVNQMNGSGHYAPILRYRSGTRYGDGNPLAVIDSEMPETLRRLKLWQPGQKLPLPDRACPKPRLIGQVLWCTDPPAKPLG</sequence>
<feature type="signal peptide" evidence="1">
    <location>
        <begin position="1"/>
        <end position="15"/>
    </location>
</feature>
<dbReference type="AlphaFoldDB" id="A0A7Y6EGN1"/>
<evidence type="ECO:0000256" key="1">
    <source>
        <dbReference type="SAM" id="SignalP"/>
    </source>
</evidence>
<protein>
    <submittedName>
        <fullName evidence="2">Uncharacterized protein</fullName>
    </submittedName>
</protein>
<dbReference type="RefSeq" id="WP_285138836.1">
    <property type="nucleotide sequence ID" value="NZ_CBCRYR010000017.1"/>
</dbReference>
<feature type="chain" id="PRO_5031001662" evidence="1">
    <location>
        <begin position="16"/>
        <end position="258"/>
    </location>
</feature>
<evidence type="ECO:0000313" key="2">
    <source>
        <dbReference type="EMBL" id="NUU46252.1"/>
    </source>
</evidence>
<accession>A0A7Y6EGN1</accession>
<reference evidence="2 3" key="1">
    <citation type="submission" date="2020-05" db="EMBL/GenBank/DDBJ databases">
        <title>Genome Sequencing of Type Strains.</title>
        <authorList>
            <person name="Lemaire J.F."/>
            <person name="Inderbitzin P."/>
            <person name="Gregorio O.A."/>
            <person name="Collins S.B."/>
            <person name="Wespe N."/>
            <person name="Knight-Connoni V."/>
        </authorList>
    </citation>
    <scope>NUCLEOTIDE SEQUENCE [LARGE SCALE GENOMIC DNA]</scope>
    <source>
        <strain evidence="2 3">DSM 100049</strain>
    </source>
</reference>
<name>A0A7Y6EGN1_9SPHN</name>
<dbReference type="EMBL" id="JABMCH010000055">
    <property type="protein sequence ID" value="NUU46252.1"/>
    <property type="molecule type" value="Genomic_DNA"/>
</dbReference>
<keyword evidence="3" id="KW-1185">Reference proteome</keyword>
<organism evidence="2 3">
    <name type="scientific">Sphingomonas zeae</name>
    <dbReference type="NCBI Taxonomy" id="1646122"/>
    <lineage>
        <taxon>Bacteria</taxon>
        <taxon>Pseudomonadati</taxon>
        <taxon>Pseudomonadota</taxon>
        <taxon>Alphaproteobacteria</taxon>
        <taxon>Sphingomonadales</taxon>
        <taxon>Sphingomonadaceae</taxon>
        <taxon>Sphingomonas</taxon>
    </lineage>
</organism>